<reference evidence="1" key="1">
    <citation type="submission" date="2022-03" db="EMBL/GenBank/DDBJ databases">
        <authorList>
            <person name="Martin H S."/>
        </authorList>
    </citation>
    <scope>NUCLEOTIDE SEQUENCE</scope>
</reference>
<gene>
    <name evidence="1" type="ORF">IPOD504_LOCUS15703</name>
</gene>
<sequence>MEINVAKKRGKRGEGWEIISRGSRPGQVGLDDIHDSMEIEKVGLDDIRGNVGVHALEGFTPWTSLIFTTASDLMIFTTAWR</sequence>
<name>A0ABN8J0H5_9NEOP</name>
<feature type="non-terminal residue" evidence="1">
    <location>
        <position position="81"/>
    </location>
</feature>
<keyword evidence="2" id="KW-1185">Reference proteome</keyword>
<proteinExistence type="predicted"/>
<dbReference type="Proteomes" id="UP000837857">
    <property type="component" value="Chromosome 7"/>
</dbReference>
<evidence type="ECO:0000313" key="2">
    <source>
        <dbReference type="Proteomes" id="UP000837857"/>
    </source>
</evidence>
<organism evidence="1 2">
    <name type="scientific">Iphiclides podalirius</name>
    <name type="common">scarce swallowtail</name>
    <dbReference type="NCBI Taxonomy" id="110791"/>
    <lineage>
        <taxon>Eukaryota</taxon>
        <taxon>Metazoa</taxon>
        <taxon>Ecdysozoa</taxon>
        <taxon>Arthropoda</taxon>
        <taxon>Hexapoda</taxon>
        <taxon>Insecta</taxon>
        <taxon>Pterygota</taxon>
        <taxon>Neoptera</taxon>
        <taxon>Endopterygota</taxon>
        <taxon>Lepidoptera</taxon>
        <taxon>Glossata</taxon>
        <taxon>Ditrysia</taxon>
        <taxon>Papilionoidea</taxon>
        <taxon>Papilionidae</taxon>
        <taxon>Papilioninae</taxon>
        <taxon>Iphiclides</taxon>
    </lineage>
</organism>
<evidence type="ECO:0000313" key="1">
    <source>
        <dbReference type="EMBL" id="CAH2073585.1"/>
    </source>
</evidence>
<protein>
    <submittedName>
        <fullName evidence="1">Uncharacterized protein</fullName>
    </submittedName>
</protein>
<dbReference type="EMBL" id="OW152819">
    <property type="protein sequence ID" value="CAH2073585.1"/>
    <property type="molecule type" value="Genomic_DNA"/>
</dbReference>
<accession>A0ABN8J0H5</accession>